<dbReference type="AlphaFoldDB" id="A0A3D9SU80"/>
<evidence type="ECO:0000256" key="1">
    <source>
        <dbReference type="SAM" id="MobiDB-lite"/>
    </source>
</evidence>
<reference evidence="2 3" key="1">
    <citation type="submission" date="2018-08" db="EMBL/GenBank/DDBJ databases">
        <title>Sequencing the genomes of 1000 actinobacteria strains.</title>
        <authorList>
            <person name="Klenk H.-P."/>
        </authorList>
    </citation>
    <scope>NUCLEOTIDE SEQUENCE [LARGE SCALE GENOMIC DNA]</scope>
    <source>
        <strain evidence="2 3">DSM 43927</strain>
    </source>
</reference>
<feature type="region of interest" description="Disordered" evidence="1">
    <location>
        <begin position="154"/>
        <end position="178"/>
    </location>
</feature>
<keyword evidence="3" id="KW-1185">Reference proteome</keyword>
<feature type="compositionally biased region" description="Gly residues" evidence="1">
    <location>
        <begin position="43"/>
        <end position="52"/>
    </location>
</feature>
<evidence type="ECO:0000313" key="3">
    <source>
        <dbReference type="Proteomes" id="UP000256661"/>
    </source>
</evidence>
<protein>
    <submittedName>
        <fullName evidence="2">Uncharacterized protein</fullName>
    </submittedName>
</protein>
<feature type="region of interest" description="Disordered" evidence="1">
    <location>
        <begin position="1"/>
        <end position="93"/>
    </location>
</feature>
<accession>A0A3D9SU80</accession>
<evidence type="ECO:0000313" key="2">
    <source>
        <dbReference type="EMBL" id="REE99512.1"/>
    </source>
</evidence>
<organism evidence="2 3">
    <name type="scientific">Thermomonospora umbrina</name>
    <dbReference type="NCBI Taxonomy" id="111806"/>
    <lineage>
        <taxon>Bacteria</taxon>
        <taxon>Bacillati</taxon>
        <taxon>Actinomycetota</taxon>
        <taxon>Actinomycetes</taxon>
        <taxon>Streptosporangiales</taxon>
        <taxon>Thermomonosporaceae</taxon>
        <taxon>Thermomonospora</taxon>
    </lineage>
</organism>
<name>A0A3D9SU80_9ACTN</name>
<dbReference type="EMBL" id="QTTT01000001">
    <property type="protein sequence ID" value="REE99512.1"/>
    <property type="molecule type" value="Genomic_DNA"/>
</dbReference>
<sequence length="178" mass="18478">MRRTDGPERIGRHNPGTHQNQSRISGHAESGHRSPRAHSTGTAGPGGAGGVPEPGTHRYPGVNRRLLPVDLSAGETCRRATSRPNPSANPVGVWKKESTLSSHAVHSLPRRAKLAGAAIAGTLALTPLLVLATATPAEAPTGGAVSEIVKQAQTTTWHEHRHTGPHAAGTAGPRGPHR</sequence>
<feature type="compositionally biased region" description="Basic and acidic residues" evidence="1">
    <location>
        <begin position="1"/>
        <end position="11"/>
    </location>
</feature>
<dbReference type="Proteomes" id="UP000256661">
    <property type="component" value="Unassembled WGS sequence"/>
</dbReference>
<proteinExistence type="predicted"/>
<gene>
    <name evidence="2" type="ORF">DFJ69_5025</name>
</gene>
<comment type="caution">
    <text evidence="2">The sequence shown here is derived from an EMBL/GenBank/DDBJ whole genome shotgun (WGS) entry which is preliminary data.</text>
</comment>